<feature type="non-terminal residue" evidence="2">
    <location>
        <position position="313"/>
    </location>
</feature>
<dbReference type="InterPro" id="IPR002586">
    <property type="entry name" value="CobQ/CobB/MinD/ParA_Nub-bd_dom"/>
</dbReference>
<dbReference type="InterPro" id="IPR050678">
    <property type="entry name" value="DNA_Partitioning_ATPase"/>
</dbReference>
<dbReference type="SUPFAM" id="SSF52540">
    <property type="entry name" value="P-loop containing nucleoside triphosphate hydrolases"/>
    <property type="match status" value="1"/>
</dbReference>
<dbReference type="PANTHER" id="PTHR13696:SF96">
    <property type="entry name" value="COBQ_COBB_MIND_PARA NUCLEOTIDE BINDING DOMAIN-CONTAINING PROTEIN"/>
    <property type="match status" value="1"/>
</dbReference>
<organism evidence="2 3">
    <name type="scientific">Diversispora eburnea</name>
    <dbReference type="NCBI Taxonomy" id="1213867"/>
    <lineage>
        <taxon>Eukaryota</taxon>
        <taxon>Fungi</taxon>
        <taxon>Fungi incertae sedis</taxon>
        <taxon>Mucoromycota</taxon>
        <taxon>Glomeromycotina</taxon>
        <taxon>Glomeromycetes</taxon>
        <taxon>Diversisporales</taxon>
        <taxon>Diversisporaceae</taxon>
        <taxon>Diversispora</taxon>
    </lineage>
</organism>
<protein>
    <submittedName>
        <fullName evidence="2">4758_t:CDS:1</fullName>
    </submittedName>
</protein>
<evidence type="ECO:0000259" key="1">
    <source>
        <dbReference type="Pfam" id="PF01656"/>
    </source>
</evidence>
<reference evidence="2" key="1">
    <citation type="submission" date="2021-06" db="EMBL/GenBank/DDBJ databases">
        <authorList>
            <person name="Kallberg Y."/>
            <person name="Tangrot J."/>
            <person name="Rosling A."/>
        </authorList>
    </citation>
    <scope>NUCLEOTIDE SEQUENCE</scope>
    <source>
        <strain evidence="2">AZ414A</strain>
    </source>
</reference>
<sequence>IYNMTIIAFISQKGGVGKSTLARAVAVEASKQKLNVLLADCDPQQATIEVFPTVQQGLRETNKYDLTIIDGPARTSHATLEIAQKADLVIQPTGASRDDLIPAVKEFNALVKAGVNKKKLIFALTRLSTPKEAEAIKDYLKDTGYKYSETYLYEKTSYKQTQNEGRSITETKYKKLAKQAKDLKNRHMPKEILRCRCRPGYKCSAPLHGKVPQEVSENIQKPEFASRDNRFTGRTKQLGLRVKPEFTKKLKTIAVEEDCLLIEVLEKALDSLKESNNTVLEPFAGANNLIKMLQDEGYNFDFAAYDINPGSSE</sequence>
<name>A0A9N9DLS7_9GLOM</name>
<gene>
    <name evidence="2" type="ORF">DEBURN_LOCUS11300</name>
</gene>
<dbReference type="Gene3D" id="3.40.50.300">
    <property type="entry name" value="P-loop containing nucleotide triphosphate hydrolases"/>
    <property type="match status" value="1"/>
</dbReference>
<dbReference type="OrthoDB" id="2418308at2759"/>
<evidence type="ECO:0000313" key="2">
    <source>
        <dbReference type="EMBL" id="CAG8645519.1"/>
    </source>
</evidence>
<proteinExistence type="predicted"/>
<feature type="domain" description="CobQ/CobB/MinD/ParA nucleotide binding" evidence="1">
    <location>
        <begin position="7"/>
        <end position="160"/>
    </location>
</feature>
<dbReference type="EMBL" id="CAJVPK010005598">
    <property type="protein sequence ID" value="CAG8645519.1"/>
    <property type="molecule type" value="Genomic_DNA"/>
</dbReference>
<feature type="non-terminal residue" evidence="2">
    <location>
        <position position="1"/>
    </location>
</feature>
<keyword evidence="3" id="KW-1185">Reference proteome</keyword>
<evidence type="ECO:0000313" key="3">
    <source>
        <dbReference type="Proteomes" id="UP000789706"/>
    </source>
</evidence>
<dbReference type="InterPro" id="IPR027417">
    <property type="entry name" value="P-loop_NTPase"/>
</dbReference>
<accession>A0A9N9DLS7</accession>
<dbReference type="PANTHER" id="PTHR13696">
    <property type="entry name" value="P-LOOP CONTAINING NUCLEOSIDE TRIPHOSPHATE HYDROLASE"/>
    <property type="match status" value="1"/>
</dbReference>
<dbReference type="AlphaFoldDB" id="A0A9N9DLS7"/>
<dbReference type="Proteomes" id="UP000789706">
    <property type="component" value="Unassembled WGS sequence"/>
</dbReference>
<dbReference type="CDD" id="cd02042">
    <property type="entry name" value="ParAB_family"/>
    <property type="match status" value="1"/>
</dbReference>
<comment type="caution">
    <text evidence="2">The sequence shown here is derived from an EMBL/GenBank/DDBJ whole genome shotgun (WGS) entry which is preliminary data.</text>
</comment>
<dbReference type="Pfam" id="PF01656">
    <property type="entry name" value="CbiA"/>
    <property type="match status" value="1"/>
</dbReference>